<evidence type="ECO:0000256" key="1">
    <source>
        <dbReference type="SAM" id="SignalP"/>
    </source>
</evidence>
<dbReference type="Pfam" id="PF07589">
    <property type="entry name" value="PEP-CTERM"/>
    <property type="match status" value="1"/>
</dbReference>
<dbReference type="InterPro" id="IPR019613">
    <property type="entry name" value="DUF4198"/>
</dbReference>
<dbReference type="OrthoDB" id="5368503at2"/>
<keyword evidence="4" id="KW-1185">Reference proteome</keyword>
<feature type="domain" description="Ice-binding protein C-terminal" evidence="2">
    <location>
        <begin position="234"/>
        <end position="255"/>
    </location>
</feature>
<protein>
    <recommendedName>
        <fullName evidence="2">Ice-binding protein C-terminal domain-containing protein</fullName>
    </recommendedName>
</protein>
<evidence type="ECO:0000313" key="4">
    <source>
        <dbReference type="Proteomes" id="UP000232003"/>
    </source>
</evidence>
<sequence length="261" mass="28314">MLLKKIPGLLIAAAILPCFIQSASAHVIWFEKDNAQYNLLFGHPEEGPQFYDVKKFTGAEVYDINKQTIPFSINQTSDQLYLTADKEVAAITASLDNGYVAEVGDDAYYDITASEVGNYQNVRHLLKYTKALYNWSDALAQSFALPLEILPLQNPFAEDLSGSLLVQILAQGKPVSDSVTVEYLGQEVAKNADGTFSIPIGTQGLVQAVEASYSISSGGITTSYETGFTAQIASVPEPSTLLALSVVGLLVLRRKKILLNK</sequence>
<dbReference type="EMBL" id="CP024785">
    <property type="protein sequence ID" value="AUB42433.1"/>
    <property type="molecule type" value="Genomic_DNA"/>
</dbReference>
<dbReference type="AlphaFoldDB" id="A0A2K8T4C2"/>
<dbReference type="KEGG" id="nfl:COO91_08561"/>
<dbReference type="NCBIfam" id="TIGR02595">
    <property type="entry name" value="PEP_CTERM"/>
    <property type="match status" value="1"/>
</dbReference>
<evidence type="ECO:0000259" key="2">
    <source>
        <dbReference type="Pfam" id="PF07589"/>
    </source>
</evidence>
<gene>
    <name evidence="3" type="ORF">COO91_08561</name>
</gene>
<evidence type="ECO:0000313" key="3">
    <source>
        <dbReference type="EMBL" id="AUB42433.1"/>
    </source>
</evidence>
<reference evidence="3 4" key="1">
    <citation type="submission" date="2017-11" db="EMBL/GenBank/DDBJ databases">
        <title>Complete genome of a free-living desiccation-tolerant cyanobacterium and its photosynthetic adaptation to extreme terrestrial habitat.</title>
        <authorList>
            <person name="Shang J."/>
        </authorList>
    </citation>
    <scope>NUCLEOTIDE SEQUENCE [LARGE SCALE GENOMIC DNA]</scope>
    <source>
        <strain evidence="3 4">CCNUN1</strain>
    </source>
</reference>
<keyword evidence="1" id="KW-0732">Signal</keyword>
<dbReference type="RefSeq" id="WP_100903247.1">
    <property type="nucleotide sequence ID" value="NZ_CAWNNC010000001.1"/>
</dbReference>
<feature type="chain" id="PRO_5014868815" description="Ice-binding protein C-terminal domain-containing protein" evidence="1">
    <location>
        <begin position="26"/>
        <end position="261"/>
    </location>
</feature>
<accession>A0A2K8T4C2</accession>
<feature type="signal peptide" evidence="1">
    <location>
        <begin position="1"/>
        <end position="25"/>
    </location>
</feature>
<dbReference type="InterPro" id="IPR013424">
    <property type="entry name" value="Ice-binding_C"/>
</dbReference>
<dbReference type="Pfam" id="PF10670">
    <property type="entry name" value="DUF4198"/>
    <property type="match status" value="1"/>
</dbReference>
<dbReference type="Proteomes" id="UP000232003">
    <property type="component" value="Chromosome"/>
</dbReference>
<organism evidence="3 4">
    <name type="scientific">Nostoc flagelliforme CCNUN1</name>
    <dbReference type="NCBI Taxonomy" id="2038116"/>
    <lineage>
        <taxon>Bacteria</taxon>
        <taxon>Bacillati</taxon>
        <taxon>Cyanobacteriota</taxon>
        <taxon>Cyanophyceae</taxon>
        <taxon>Nostocales</taxon>
        <taxon>Nostocaceae</taxon>
        <taxon>Nostoc</taxon>
    </lineage>
</organism>
<proteinExistence type="predicted"/>
<name>A0A2K8T4C2_9NOSO</name>